<accession>A0ABP5DDY1</accession>
<keyword evidence="2" id="KW-1185">Reference proteome</keyword>
<reference evidence="2" key="1">
    <citation type="journal article" date="2019" name="Int. J. Syst. Evol. Microbiol.">
        <title>The Global Catalogue of Microorganisms (GCM) 10K type strain sequencing project: providing services to taxonomists for standard genome sequencing and annotation.</title>
        <authorList>
            <consortium name="The Broad Institute Genomics Platform"/>
            <consortium name="The Broad Institute Genome Sequencing Center for Infectious Disease"/>
            <person name="Wu L."/>
            <person name="Ma J."/>
        </authorList>
    </citation>
    <scope>NUCLEOTIDE SEQUENCE [LARGE SCALE GENOMIC DNA]</scope>
    <source>
        <strain evidence="2">JCM 16013</strain>
    </source>
</reference>
<gene>
    <name evidence="1" type="ORF">GCM10009838_42120</name>
</gene>
<dbReference type="RefSeq" id="WP_344658778.1">
    <property type="nucleotide sequence ID" value="NZ_BAAAQM010000023.1"/>
</dbReference>
<dbReference type="Proteomes" id="UP001499854">
    <property type="component" value="Unassembled WGS sequence"/>
</dbReference>
<comment type="caution">
    <text evidence="1">The sequence shown here is derived from an EMBL/GenBank/DDBJ whole genome shotgun (WGS) entry which is preliminary data.</text>
</comment>
<name>A0ABP5DDY1_9ACTN</name>
<dbReference type="EMBL" id="BAAAQM010000023">
    <property type="protein sequence ID" value="GAA1977317.1"/>
    <property type="molecule type" value="Genomic_DNA"/>
</dbReference>
<evidence type="ECO:0000313" key="1">
    <source>
        <dbReference type="EMBL" id="GAA1977317.1"/>
    </source>
</evidence>
<protein>
    <submittedName>
        <fullName evidence="1">Uncharacterized protein</fullName>
    </submittedName>
</protein>
<sequence length="69" mass="7725">MAKALLGHVAAVDHRMVAEMRRLKQRVVDLEAYVSRLEDENAVLAASKYSSKGLDSELSELEREPALTR</sequence>
<proteinExistence type="predicted"/>
<evidence type="ECO:0000313" key="2">
    <source>
        <dbReference type="Proteomes" id="UP001499854"/>
    </source>
</evidence>
<organism evidence="1 2">
    <name type="scientific">Catenulispora subtropica</name>
    <dbReference type="NCBI Taxonomy" id="450798"/>
    <lineage>
        <taxon>Bacteria</taxon>
        <taxon>Bacillati</taxon>
        <taxon>Actinomycetota</taxon>
        <taxon>Actinomycetes</taxon>
        <taxon>Catenulisporales</taxon>
        <taxon>Catenulisporaceae</taxon>
        <taxon>Catenulispora</taxon>
    </lineage>
</organism>